<dbReference type="Proteomes" id="UP000594638">
    <property type="component" value="Unassembled WGS sequence"/>
</dbReference>
<gene>
    <name evidence="2" type="ORF">OLEA9_A046006</name>
</gene>
<dbReference type="OrthoDB" id="1728869at2759"/>
<feature type="compositionally biased region" description="Low complexity" evidence="1">
    <location>
        <begin position="7"/>
        <end position="50"/>
    </location>
</feature>
<proteinExistence type="predicted"/>
<reference evidence="2 3" key="1">
    <citation type="submission" date="2019-12" db="EMBL/GenBank/DDBJ databases">
        <authorList>
            <person name="Alioto T."/>
            <person name="Alioto T."/>
            <person name="Gomez Garrido J."/>
        </authorList>
    </citation>
    <scope>NUCLEOTIDE SEQUENCE [LARGE SCALE GENOMIC DNA]</scope>
</reference>
<accession>A0A8S0V4I9</accession>
<feature type="region of interest" description="Disordered" evidence="1">
    <location>
        <begin position="1"/>
        <end position="50"/>
    </location>
</feature>
<name>A0A8S0V4I9_OLEEU</name>
<feature type="region of interest" description="Disordered" evidence="1">
    <location>
        <begin position="118"/>
        <end position="170"/>
    </location>
</feature>
<sequence length="170" mass="18763">MRIRGKSSASSVSFSSPCSSPAPSSSPPSSSSSSITINSSVSSQDSSNSCPFSSTLIPTSRCHGLDLLVKAIHQVTAGSVVGYPYIQRRVMIRRRRRELKLDGFTICELLKEEREQNEKKKMSKKGKSVMKRNKGMMGLPSKYHDSLLQPWKPKSRRNRSAIGDEIETGL</sequence>
<dbReference type="AlphaFoldDB" id="A0A8S0V4I9"/>
<organism evidence="2 3">
    <name type="scientific">Olea europaea subsp. europaea</name>
    <dbReference type="NCBI Taxonomy" id="158383"/>
    <lineage>
        <taxon>Eukaryota</taxon>
        <taxon>Viridiplantae</taxon>
        <taxon>Streptophyta</taxon>
        <taxon>Embryophyta</taxon>
        <taxon>Tracheophyta</taxon>
        <taxon>Spermatophyta</taxon>
        <taxon>Magnoliopsida</taxon>
        <taxon>eudicotyledons</taxon>
        <taxon>Gunneridae</taxon>
        <taxon>Pentapetalae</taxon>
        <taxon>asterids</taxon>
        <taxon>lamiids</taxon>
        <taxon>Lamiales</taxon>
        <taxon>Oleaceae</taxon>
        <taxon>Oleeae</taxon>
        <taxon>Olea</taxon>
    </lineage>
</organism>
<evidence type="ECO:0000313" key="2">
    <source>
        <dbReference type="EMBL" id="CAA3028078.1"/>
    </source>
</evidence>
<evidence type="ECO:0000256" key="1">
    <source>
        <dbReference type="SAM" id="MobiDB-lite"/>
    </source>
</evidence>
<evidence type="ECO:0000313" key="3">
    <source>
        <dbReference type="Proteomes" id="UP000594638"/>
    </source>
</evidence>
<dbReference type="Gramene" id="OE9A046006T1">
    <property type="protein sequence ID" value="OE9A046006C1"/>
    <property type="gene ID" value="OE9A046006"/>
</dbReference>
<protein>
    <submittedName>
        <fullName evidence="2">Uncharacterized protein</fullName>
    </submittedName>
</protein>
<comment type="caution">
    <text evidence="2">The sequence shown here is derived from an EMBL/GenBank/DDBJ whole genome shotgun (WGS) entry which is preliminary data.</text>
</comment>
<keyword evidence="3" id="KW-1185">Reference proteome</keyword>
<dbReference type="EMBL" id="CACTIH010009238">
    <property type="protein sequence ID" value="CAA3028078.1"/>
    <property type="molecule type" value="Genomic_DNA"/>
</dbReference>
<feature type="compositionally biased region" description="Basic residues" evidence="1">
    <location>
        <begin position="121"/>
        <end position="134"/>
    </location>
</feature>